<name>A0A1B9G8Y5_9TREE</name>
<reference evidence="8" key="1">
    <citation type="submission" date="2013-07" db="EMBL/GenBank/DDBJ databases">
        <title>The Genome Sequence of Cryptococcus bestiolae CBS10118.</title>
        <authorList>
            <consortium name="The Broad Institute Genome Sequencing Platform"/>
            <person name="Cuomo C."/>
            <person name="Litvintseva A."/>
            <person name="Chen Y."/>
            <person name="Heitman J."/>
            <person name="Sun S."/>
            <person name="Springer D."/>
            <person name="Dromer F."/>
            <person name="Young S.K."/>
            <person name="Zeng Q."/>
            <person name="Gargeya S."/>
            <person name="Fitzgerald M."/>
            <person name="Abouelleil A."/>
            <person name="Alvarado L."/>
            <person name="Berlin A.M."/>
            <person name="Chapman S.B."/>
            <person name="Dewar J."/>
            <person name="Goldberg J."/>
            <person name="Griggs A."/>
            <person name="Gujja S."/>
            <person name="Hansen M."/>
            <person name="Howarth C."/>
            <person name="Imamovic A."/>
            <person name="Larimer J."/>
            <person name="McCowan C."/>
            <person name="Murphy C."/>
            <person name="Pearson M."/>
            <person name="Priest M."/>
            <person name="Roberts A."/>
            <person name="Saif S."/>
            <person name="Shea T."/>
            <person name="Sykes S."/>
            <person name="Wortman J."/>
            <person name="Nusbaum C."/>
            <person name="Birren B."/>
        </authorList>
    </citation>
    <scope>NUCLEOTIDE SEQUENCE [LARGE SCALE GENOMIC DNA]</scope>
    <source>
        <strain evidence="8">CBS 10118</strain>
    </source>
</reference>
<evidence type="ECO:0000313" key="9">
    <source>
        <dbReference type="EMBL" id="WVW81647.1"/>
    </source>
</evidence>
<dbReference type="PROSITE" id="PS50005">
    <property type="entry name" value="TPR"/>
    <property type="match status" value="1"/>
</dbReference>
<dbReference type="EMBL" id="CP144542">
    <property type="protein sequence ID" value="WVW81647.1"/>
    <property type="molecule type" value="Genomic_DNA"/>
</dbReference>
<dbReference type="SUPFAM" id="SSF48452">
    <property type="entry name" value="TPR-like"/>
    <property type="match status" value="1"/>
</dbReference>
<dbReference type="GO" id="GO:0101031">
    <property type="term" value="C:protein folding chaperone complex"/>
    <property type="evidence" value="ECO:0007669"/>
    <property type="project" value="TreeGrafter"/>
</dbReference>
<feature type="domain" description="RNA-polymerase II-associated protein 3-like C-terminal" evidence="7">
    <location>
        <begin position="312"/>
        <end position="407"/>
    </location>
</feature>
<feature type="repeat" description="TPR" evidence="5">
    <location>
        <begin position="78"/>
        <end position="111"/>
    </location>
</feature>
<proteinExistence type="inferred from homology"/>
<evidence type="ECO:0000259" key="7">
    <source>
        <dbReference type="Pfam" id="PF13877"/>
    </source>
</evidence>
<feature type="compositionally biased region" description="Low complexity" evidence="6">
    <location>
        <begin position="170"/>
        <end position="187"/>
    </location>
</feature>
<dbReference type="RefSeq" id="XP_019048575.1">
    <property type="nucleotide sequence ID" value="XM_019189013.1"/>
</dbReference>
<organism evidence="8">
    <name type="scientific">Kwoniella bestiolae CBS 10118</name>
    <dbReference type="NCBI Taxonomy" id="1296100"/>
    <lineage>
        <taxon>Eukaryota</taxon>
        <taxon>Fungi</taxon>
        <taxon>Dikarya</taxon>
        <taxon>Basidiomycota</taxon>
        <taxon>Agaricomycotina</taxon>
        <taxon>Tremellomycetes</taxon>
        <taxon>Tremellales</taxon>
        <taxon>Cryptococcaceae</taxon>
        <taxon>Kwoniella</taxon>
    </lineage>
</organism>
<feature type="compositionally biased region" description="Polar residues" evidence="6">
    <location>
        <begin position="234"/>
        <end position="263"/>
    </location>
</feature>
<dbReference type="Pfam" id="PF13414">
    <property type="entry name" value="TPR_11"/>
    <property type="match status" value="1"/>
</dbReference>
<dbReference type="InterPro" id="IPR025986">
    <property type="entry name" value="RPAP3-like_C"/>
</dbReference>
<dbReference type="EMBL" id="KI894019">
    <property type="protein sequence ID" value="OCF27505.1"/>
    <property type="molecule type" value="Genomic_DNA"/>
</dbReference>
<sequence>MSVKVDVEKSDQSRADGNASFKKGKWSEAIGHYTNAIIYNPTNPVNYSNRAQAFLKIDKYQDAERDCTTCLALEKNNIKALYRRGLARKGLGKVDEAIQDLQQILSIDKSNETVKTELEELLSLQKDIEHKKSKPRRPITPPTTTSISTGARIQEIVEQTDSIDISSKGTSTSSANVDASNANAAAPEPAPPTGPRSFSSLRQQREGKKKAFVNGTTPLKQDHTSEQVKPTPPSSSIADPVSSATKTSTIAEQSLKPTETTPPSANPESPSHTTTPPPAKSSSSLTPPSEENLSLPADLDVHSTSPGASLLFLRHLSSSPSPIAMKLNYSLISLYPPEILSKILANLIEPDNLGLMLIALEYGLSQVIDRQEEDQEEARKRVKVLLEGLKRSKRWGMNYSMLSAHEKSVGEKVWKECGGEGGLR</sequence>
<evidence type="ECO:0000256" key="6">
    <source>
        <dbReference type="SAM" id="MobiDB-lite"/>
    </source>
</evidence>
<dbReference type="Gene3D" id="1.25.40.10">
    <property type="entry name" value="Tetratricopeptide repeat domain"/>
    <property type="match status" value="1"/>
</dbReference>
<evidence type="ECO:0000256" key="5">
    <source>
        <dbReference type="PROSITE-ProRule" id="PRU00339"/>
    </source>
</evidence>
<evidence type="ECO:0000313" key="8">
    <source>
        <dbReference type="EMBL" id="OCF27505.1"/>
    </source>
</evidence>
<evidence type="ECO:0000256" key="1">
    <source>
        <dbReference type="ARBA" id="ARBA00022737"/>
    </source>
</evidence>
<dbReference type="KEGG" id="kbi:30206746"/>
<keyword evidence="2 5" id="KW-0802">TPR repeat</keyword>
<comment type="similarity">
    <text evidence="3">Belongs to the RPAP3 family.</text>
</comment>
<dbReference type="InterPro" id="IPR051966">
    <property type="entry name" value="RPAP3"/>
</dbReference>
<evidence type="ECO:0000256" key="3">
    <source>
        <dbReference type="ARBA" id="ARBA00038275"/>
    </source>
</evidence>
<dbReference type="AlphaFoldDB" id="A0A1B9G8Y5"/>
<dbReference type="SMART" id="SM00028">
    <property type="entry name" value="TPR"/>
    <property type="match status" value="3"/>
</dbReference>
<dbReference type="STRING" id="1296100.A0A1B9G8Y5"/>
<keyword evidence="1" id="KW-0677">Repeat</keyword>
<dbReference type="Proteomes" id="UP000092730">
    <property type="component" value="Chromosome 2"/>
</dbReference>
<keyword evidence="10" id="KW-1185">Reference proteome</keyword>
<dbReference type="InterPro" id="IPR019734">
    <property type="entry name" value="TPR_rpt"/>
</dbReference>
<gene>
    <name evidence="8" type="ORF">I302_02347</name>
    <name evidence="9" type="ORF">I302_103642</name>
</gene>
<protein>
    <recommendedName>
        <fullName evidence="4">RNA polymerase II-associated protein 3</fullName>
    </recommendedName>
</protein>
<dbReference type="VEuPathDB" id="FungiDB:I302_02347"/>
<reference evidence="9" key="4">
    <citation type="submission" date="2024-02" db="EMBL/GenBank/DDBJ databases">
        <title>Comparative genomics of Cryptococcus and Kwoniella reveals pathogenesis evolution and contrasting modes of karyotype evolution via chromosome fusion or intercentromeric recombination.</title>
        <authorList>
            <person name="Coelho M.A."/>
            <person name="David-Palma M."/>
            <person name="Shea T."/>
            <person name="Bowers K."/>
            <person name="McGinley-Smith S."/>
            <person name="Mohammad A.W."/>
            <person name="Gnirke A."/>
            <person name="Yurkov A.M."/>
            <person name="Nowrousian M."/>
            <person name="Sun S."/>
            <person name="Cuomo C.A."/>
            <person name="Heitman J."/>
        </authorList>
    </citation>
    <scope>NUCLEOTIDE SEQUENCE</scope>
    <source>
        <strain evidence="9">CBS 10118</strain>
    </source>
</reference>
<feature type="region of interest" description="Disordered" evidence="6">
    <location>
        <begin position="129"/>
        <end position="300"/>
    </location>
</feature>
<dbReference type="InterPro" id="IPR011990">
    <property type="entry name" value="TPR-like_helical_dom_sf"/>
</dbReference>
<dbReference type="PANTHER" id="PTHR46423:SF1">
    <property type="entry name" value="RNA POLYMERASE II-ASSOCIATED PROTEIN 3"/>
    <property type="match status" value="1"/>
</dbReference>
<evidence type="ECO:0000256" key="4">
    <source>
        <dbReference type="ARBA" id="ARBA00040133"/>
    </source>
</evidence>
<dbReference type="GeneID" id="30206746"/>
<evidence type="ECO:0000256" key="2">
    <source>
        <dbReference type="ARBA" id="ARBA00022803"/>
    </source>
</evidence>
<feature type="compositionally biased region" description="Polar residues" evidence="6">
    <location>
        <begin position="157"/>
        <end position="169"/>
    </location>
</feature>
<reference evidence="8" key="3">
    <citation type="submission" date="2014-01" db="EMBL/GenBank/DDBJ databases">
        <title>Evolution of pathogenesis and genome organization in the Tremellales.</title>
        <authorList>
            <person name="Cuomo C."/>
            <person name="Litvintseva A."/>
            <person name="Heitman J."/>
            <person name="Chen Y."/>
            <person name="Sun S."/>
            <person name="Springer D."/>
            <person name="Dromer F."/>
            <person name="Young S."/>
            <person name="Zeng Q."/>
            <person name="Chapman S."/>
            <person name="Gujja S."/>
            <person name="Saif S."/>
            <person name="Birren B."/>
        </authorList>
    </citation>
    <scope>NUCLEOTIDE SEQUENCE</scope>
    <source>
        <strain evidence="8">CBS 10118</strain>
    </source>
</reference>
<evidence type="ECO:0000313" key="10">
    <source>
        <dbReference type="Proteomes" id="UP000092730"/>
    </source>
</evidence>
<accession>A0A1B9G8Y5</accession>
<dbReference type="PANTHER" id="PTHR46423">
    <property type="entry name" value="RNA POLYMERASE II-ASSOCIATED PROTEIN 3"/>
    <property type="match status" value="1"/>
</dbReference>
<dbReference type="OrthoDB" id="629492at2759"/>
<feature type="compositionally biased region" description="Low complexity" evidence="6">
    <location>
        <begin position="267"/>
        <end position="296"/>
    </location>
</feature>
<dbReference type="Pfam" id="PF13877">
    <property type="entry name" value="RPAP3_C"/>
    <property type="match status" value="1"/>
</dbReference>
<reference evidence="9" key="2">
    <citation type="submission" date="2013-07" db="EMBL/GenBank/DDBJ databases">
        <authorList>
            <consortium name="The Broad Institute Genome Sequencing Platform"/>
            <person name="Cuomo C."/>
            <person name="Litvintseva A."/>
            <person name="Chen Y."/>
            <person name="Heitman J."/>
            <person name="Sun S."/>
            <person name="Springer D."/>
            <person name="Dromer F."/>
            <person name="Young S.K."/>
            <person name="Zeng Q."/>
            <person name="Gargeya S."/>
            <person name="Fitzgerald M."/>
            <person name="Abouelleil A."/>
            <person name="Alvarado L."/>
            <person name="Berlin A.M."/>
            <person name="Chapman S.B."/>
            <person name="Dewar J."/>
            <person name="Goldberg J."/>
            <person name="Griggs A."/>
            <person name="Gujja S."/>
            <person name="Hansen M."/>
            <person name="Howarth C."/>
            <person name="Imamovic A."/>
            <person name="Larimer J."/>
            <person name="McCowan C."/>
            <person name="Murphy C."/>
            <person name="Pearson M."/>
            <person name="Priest M."/>
            <person name="Roberts A."/>
            <person name="Saif S."/>
            <person name="Shea T."/>
            <person name="Sykes S."/>
            <person name="Wortman J."/>
            <person name="Nusbaum C."/>
            <person name="Birren B."/>
        </authorList>
    </citation>
    <scope>NUCLEOTIDE SEQUENCE</scope>
    <source>
        <strain evidence="9">CBS 10118</strain>
    </source>
</reference>